<sequence>MAASEAASVSVPRHVAIIMDGNGRWAAARGRPRAFGHRAGVEAVRRTVRAAGELGITHLTLFGFSTENWRRPAEEIDALFDLLRRFVDADLDRLESEGVRVRIIGRRDNLSPDLRAIVERAEARTASNEDFTLTIAFNYGSRDEIVRAARALAERVRQGEIAPEDIDAERFACHLDTVGLPDPDLVIRTSGERRTSNFLLWQSAYAEFVFLDVFWPDFSREHLEGALAEFAGRERRYGGVKLHGTA</sequence>
<dbReference type="PROSITE" id="PS01066">
    <property type="entry name" value="UPP_SYNTHASE"/>
    <property type="match status" value="1"/>
</dbReference>
<keyword evidence="4" id="KW-1185">Reference proteome</keyword>
<keyword evidence="1 2" id="KW-0808">Transferase</keyword>
<feature type="binding site" evidence="2">
    <location>
        <begin position="65"/>
        <end position="67"/>
    </location>
    <ligand>
        <name>substrate</name>
    </ligand>
</feature>
<feature type="binding site" evidence="2">
    <location>
        <position position="71"/>
    </location>
    <ligand>
        <name>substrate</name>
    </ligand>
</feature>
<comment type="function">
    <text evidence="2">Catalyzes the condensation of isopentenyl diphosphate (IPP) with allylic pyrophosphates generating different type of terpenoids.</text>
</comment>
<evidence type="ECO:0000313" key="4">
    <source>
        <dbReference type="Proteomes" id="UP000308054"/>
    </source>
</evidence>
<keyword evidence="2" id="KW-0479">Metal-binding</keyword>
<proteinExistence type="inferred from homology"/>
<dbReference type="SUPFAM" id="SSF64005">
    <property type="entry name" value="Undecaprenyl diphosphate synthase"/>
    <property type="match status" value="1"/>
</dbReference>
<feature type="binding site" evidence="2">
    <location>
        <begin position="21"/>
        <end position="24"/>
    </location>
    <ligand>
        <name>substrate</name>
    </ligand>
</feature>
<dbReference type="FunFam" id="3.40.1180.10:FF:000001">
    <property type="entry name" value="(2E,6E)-farnesyl-diphosphate-specific ditrans,polycis-undecaprenyl-diphosphate synthase"/>
    <property type="match status" value="1"/>
</dbReference>
<dbReference type="CDD" id="cd00475">
    <property type="entry name" value="Cis_IPPS"/>
    <property type="match status" value="1"/>
</dbReference>
<dbReference type="GO" id="GO:0008834">
    <property type="term" value="F:ditrans,polycis-undecaprenyl-diphosphate synthase [(2E,6E)-farnesyl-diphosphate specific] activity"/>
    <property type="evidence" value="ECO:0007669"/>
    <property type="project" value="TreeGrafter"/>
</dbReference>
<feature type="active site" description="Proton acceptor" evidence="2">
    <location>
        <position position="68"/>
    </location>
</feature>
<protein>
    <recommendedName>
        <fullName evidence="2">Isoprenyl transferase</fullName>
        <ecNumber evidence="2">2.5.1.-</ecNumber>
    </recommendedName>
</protein>
<feature type="binding site" evidence="2">
    <location>
        <position position="69"/>
    </location>
    <ligand>
        <name>substrate</name>
    </ligand>
</feature>
<comment type="similarity">
    <text evidence="2">Belongs to the UPP synthase family.</text>
</comment>
<evidence type="ECO:0000256" key="2">
    <source>
        <dbReference type="HAMAP-Rule" id="MF_01139"/>
    </source>
</evidence>
<dbReference type="PANTHER" id="PTHR10291:SF0">
    <property type="entry name" value="DEHYDRODOLICHYL DIPHOSPHATE SYNTHASE 2"/>
    <property type="match status" value="1"/>
</dbReference>
<feature type="binding site" evidence="2">
    <location>
        <position position="33"/>
    </location>
    <ligand>
        <name>substrate</name>
    </ligand>
</feature>
<dbReference type="Gene3D" id="3.40.1180.10">
    <property type="entry name" value="Decaprenyl diphosphate synthase-like"/>
    <property type="match status" value="1"/>
</dbReference>
<dbReference type="PANTHER" id="PTHR10291">
    <property type="entry name" value="DEHYDRODOLICHYL DIPHOSPHATE SYNTHASE FAMILY MEMBER"/>
    <property type="match status" value="1"/>
</dbReference>
<name>A0A4V3RXQ0_9PROT</name>
<dbReference type="NCBIfam" id="NF011405">
    <property type="entry name" value="PRK14830.1"/>
    <property type="match status" value="1"/>
</dbReference>
<dbReference type="OrthoDB" id="4191603at2"/>
<dbReference type="GO" id="GO:0005829">
    <property type="term" value="C:cytosol"/>
    <property type="evidence" value="ECO:0007669"/>
    <property type="project" value="TreeGrafter"/>
</dbReference>
<dbReference type="EMBL" id="SRXW01000006">
    <property type="protein sequence ID" value="TGY87409.1"/>
    <property type="molecule type" value="Genomic_DNA"/>
</dbReference>
<feature type="binding site" evidence="2">
    <location>
        <position position="207"/>
    </location>
    <ligand>
        <name>Mg(2+)</name>
        <dbReference type="ChEBI" id="CHEBI:18420"/>
    </ligand>
</feature>
<accession>A0A4V3RXQ0</accession>
<organism evidence="3 4">
    <name type="scientific">Marinicauda algicola</name>
    <dbReference type="NCBI Taxonomy" id="2029849"/>
    <lineage>
        <taxon>Bacteria</taxon>
        <taxon>Pseudomonadati</taxon>
        <taxon>Pseudomonadota</taxon>
        <taxon>Alphaproteobacteria</taxon>
        <taxon>Maricaulales</taxon>
        <taxon>Maricaulaceae</taxon>
        <taxon>Marinicauda</taxon>
    </lineage>
</organism>
<feature type="binding site" evidence="2">
    <location>
        <position position="25"/>
    </location>
    <ligand>
        <name>substrate</name>
    </ligand>
</feature>
<dbReference type="EC" id="2.5.1.-" evidence="2"/>
<feature type="binding site" evidence="2">
    <location>
        <begin position="194"/>
        <end position="196"/>
    </location>
    <ligand>
        <name>substrate</name>
    </ligand>
</feature>
<evidence type="ECO:0000256" key="1">
    <source>
        <dbReference type="ARBA" id="ARBA00022679"/>
    </source>
</evidence>
<comment type="caution">
    <text evidence="3">The sequence shown here is derived from an EMBL/GenBank/DDBJ whole genome shotgun (WGS) entry which is preliminary data.</text>
</comment>
<reference evidence="3 4" key="1">
    <citation type="journal article" date="2017" name="Int. J. Syst. Evol. Microbiol.">
        <title>Marinicauda algicola sp. nov., isolated from a marine red alga Rhodosorus marinus.</title>
        <authorList>
            <person name="Jeong S.E."/>
            <person name="Jeon S.H."/>
            <person name="Chun B.H."/>
            <person name="Kim D.W."/>
            <person name="Jeon C.O."/>
        </authorList>
    </citation>
    <scope>NUCLEOTIDE SEQUENCE [LARGE SCALE GENOMIC DNA]</scope>
    <source>
        <strain evidence="3 4">JCM 31718</strain>
    </source>
</reference>
<dbReference type="NCBIfam" id="TIGR00055">
    <property type="entry name" value="uppS"/>
    <property type="match status" value="1"/>
</dbReference>
<feature type="active site" evidence="2">
    <location>
        <position position="20"/>
    </location>
</feature>
<dbReference type="RefSeq" id="WP_135997383.1">
    <property type="nucleotide sequence ID" value="NZ_CP071057.1"/>
</dbReference>
<dbReference type="NCBIfam" id="NF011408">
    <property type="entry name" value="PRK14834.1"/>
    <property type="match status" value="1"/>
</dbReference>
<keyword evidence="2" id="KW-0460">Magnesium</keyword>
<feature type="binding site" evidence="2">
    <location>
        <position position="37"/>
    </location>
    <ligand>
        <name>substrate</name>
    </ligand>
</feature>
<dbReference type="InterPro" id="IPR018520">
    <property type="entry name" value="UPP_synth-like_CS"/>
</dbReference>
<comment type="subunit">
    <text evidence="2">Homodimer.</text>
</comment>
<comment type="cofactor">
    <cofactor evidence="2">
        <name>Mg(2+)</name>
        <dbReference type="ChEBI" id="CHEBI:18420"/>
    </cofactor>
    <text evidence="2">Binds 2 magnesium ions per subunit.</text>
</comment>
<evidence type="ECO:0000313" key="3">
    <source>
        <dbReference type="EMBL" id="TGY87409.1"/>
    </source>
</evidence>
<feature type="binding site" evidence="2">
    <location>
        <position position="20"/>
    </location>
    <ligand>
        <name>Mg(2+)</name>
        <dbReference type="ChEBI" id="CHEBI:18420"/>
    </ligand>
</feature>
<feature type="binding site" evidence="2">
    <location>
        <position position="188"/>
    </location>
    <ligand>
        <name>substrate</name>
    </ligand>
</feature>
<dbReference type="GO" id="GO:0000287">
    <property type="term" value="F:magnesium ion binding"/>
    <property type="evidence" value="ECO:0007669"/>
    <property type="project" value="UniProtKB-UniRule"/>
</dbReference>
<dbReference type="InterPro" id="IPR001441">
    <property type="entry name" value="UPP_synth-like"/>
</dbReference>
<dbReference type="GO" id="GO:0016094">
    <property type="term" value="P:polyprenol biosynthetic process"/>
    <property type="evidence" value="ECO:0007669"/>
    <property type="project" value="TreeGrafter"/>
</dbReference>
<gene>
    <name evidence="3" type="ORF">E5163_15195</name>
</gene>
<dbReference type="InterPro" id="IPR036424">
    <property type="entry name" value="UPP_synth-like_sf"/>
</dbReference>
<dbReference type="Pfam" id="PF01255">
    <property type="entry name" value="Prenyltransf"/>
    <property type="match status" value="1"/>
</dbReference>
<dbReference type="Proteomes" id="UP000308054">
    <property type="component" value="Unassembled WGS sequence"/>
</dbReference>
<dbReference type="HAMAP" id="MF_01139">
    <property type="entry name" value="ISPT"/>
    <property type="match status" value="1"/>
</dbReference>
<dbReference type="AlphaFoldDB" id="A0A4V3RXQ0"/>